<evidence type="ECO:0000313" key="2">
    <source>
        <dbReference type="EMBL" id="MEJ8476960.1"/>
    </source>
</evidence>
<dbReference type="EMBL" id="JBAKIA010000038">
    <property type="protein sequence ID" value="MEJ8476960.1"/>
    <property type="molecule type" value="Genomic_DNA"/>
</dbReference>
<dbReference type="InterPro" id="IPR003593">
    <property type="entry name" value="AAA+_ATPase"/>
</dbReference>
<evidence type="ECO:0000313" key="3">
    <source>
        <dbReference type="Proteomes" id="UP001385499"/>
    </source>
</evidence>
<dbReference type="Pfam" id="PF13304">
    <property type="entry name" value="AAA_21"/>
    <property type="match status" value="1"/>
</dbReference>
<dbReference type="SUPFAM" id="SSF52540">
    <property type="entry name" value="P-loop containing nucleoside triphosphate hydrolases"/>
    <property type="match status" value="1"/>
</dbReference>
<dbReference type="InterPro" id="IPR038729">
    <property type="entry name" value="Rad50/SbcC_AAA"/>
</dbReference>
<evidence type="ECO:0000259" key="1">
    <source>
        <dbReference type="SMART" id="SM00382"/>
    </source>
</evidence>
<organism evidence="2 3">
    <name type="scientific">Roseibium algae</name>
    <dbReference type="NCBI Taxonomy" id="3123038"/>
    <lineage>
        <taxon>Bacteria</taxon>
        <taxon>Pseudomonadati</taxon>
        <taxon>Pseudomonadota</taxon>
        <taxon>Alphaproteobacteria</taxon>
        <taxon>Hyphomicrobiales</taxon>
        <taxon>Stappiaceae</taxon>
        <taxon>Roseibium</taxon>
    </lineage>
</organism>
<name>A0ABU8TS12_9HYPH</name>
<gene>
    <name evidence="2" type="ORF">V6575_23040</name>
</gene>
<proteinExistence type="predicted"/>
<dbReference type="SMART" id="SM00382">
    <property type="entry name" value="AAA"/>
    <property type="match status" value="1"/>
</dbReference>
<dbReference type="PANTHER" id="PTHR43581">
    <property type="entry name" value="ATP/GTP PHOSPHATASE"/>
    <property type="match status" value="1"/>
</dbReference>
<feature type="domain" description="AAA+ ATPase" evidence="1">
    <location>
        <begin position="107"/>
        <end position="401"/>
    </location>
</feature>
<sequence length="495" mass="56113">MAEMQIDLPVNFGSANGSRTLIDCFDPVYMLCVDSAFYRRELEQITKLGRLKCGQLRMLAKMHTFEKVFLRARTNESGGMYLKSIRLNNIRCFKDVEIDFDLEGGNNRKWTVLLGENGTGKSTLLKSIALLMAGSDALVELTRQPDDWLRKEANEGSIEGAVETKDGDVRDLKLEFIRGKGVSRFLSGSQETLKPLNDALEHTYRNYPVFAYGAARRLGSEHGFSSKSPQEHPRARSMATLFDRNAQLNPLEQWAMDLDYRSGGLQMGTVRKVLSEFLPELTFSEIDKEGRSLLFQTDDGLVPLEHLSDGYQNVAAWVGDLLYQITEIFDDYKNPLHARGLLIIDEVDLHLHPKWQRMLLKFLEQQLPNMQLVVTTHSVVTAQQAPENSLFYCIRRQKSGPEVVPFEGDPGKLLLNQLIVTEAFGHIPDESVELESHRARYRTLHKKKKKSKRDLAEMEQLADAIGAVPEDPSEDIVLSDKQRALMQKIVSQQAN</sequence>
<dbReference type="Gene3D" id="3.40.50.300">
    <property type="entry name" value="P-loop containing nucleotide triphosphate hydrolases"/>
    <property type="match status" value="2"/>
</dbReference>
<dbReference type="InterPro" id="IPR027417">
    <property type="entry name" value="P-loop_NTPase"/>
</dbReference>
<dbReference type="InterPro" id="IPR003959">
    <property type="entry name" value="ATPase_AAA_core"/>
</dbReference>
<accession>A0ABU8TS12</accession>
<dbReference type="RefSeq" id="WP_340277839.1">
    <property type="nucleotide sequence ID" value="NZ_JBAKIA010000038.1"/>
</dbReference>
<protein>
    <submittedName>
        <fullName evidence="2">AAA family ATPase</fullName>
    </submittedName>
</protein>
<dbReference type="Proteomes" id="UP001385499">
    <property type="component" value="Unassembled WGS sequence"/>
</dbReference>
<keyword evidence="3" id="KW-1185">Reference proteome</keyword>
<dbReference type="PANTHER" id="PTHR43581:SF2">
    <property type="entry name" value="EXCINUCLEASE ATPASE SUBUNIT"/>
    <property type="match status" value="1"/>
</dbReference>
<dbReference type="InterPro" id="IPR051396">
    <property type="entry name" value="Bact_Antivir_Def_Nuclease"/>
</dbReference>
<comment type="caution">
    <text evidence="2">The sequence shown here is derived from an EMBL/GenBank/DDBJ whole genome shotgun (WGS) entry which is preliminary data.</text>
</comment>
<dbReference type="Pfam" id="PF13476">
    <property type="entry name" value="AAA_23"/>
    <property type="match status" value="1"/>
</dbReference>
<reference evidence="2 3" key="1">
    <citation type="submission" date="2024-02" db="EMBL/GenBank/DDBJ databases">
        <title>Roseibium algae sp. nov., isolated from marine alga (Grateloupia sp.), showing potential in myo-inositol conversion.</title>
        <authorList>
            <person name="Wang Y."/>
        </authorList>
    </citation>
    <scope>NUCLEOTIDE SEQUENCE [LARGE SCALE GENOMIC DNA]</scope>
    <source>
        <strain evidence="2 3">H3510</strain>
    </source>
</reference>